<protein>
    <submittedName>
        <fullName evidence="4">Zinc-ribbon domain-containing protein</fullName>
    </submittedName>
</protein>
<evidence type="ECO:0000256" key="2">
    <source>
        <dbReference type="SAM" id="Phobius"/>
    </source>
</evidence>
<feature type="compositionally biased region" description="Low complexity" evidence="1">
    <location>
        <begin position="516"/>
        <end position="540"/>
    </location>
</feature>
<name>A0A5M9ZJV4_9BIFI</name>
<organism evidence="4 5">
    <name type="scientific">Bifidobacterium tissieri</name>
    <dbReference type="NCBI Taxonomy" id="1630162"/>
    <lineage>
        <taxon>Bacteria</taxon>
        <taxon>Bacillati</taxon>
        <taxon>Actinomycetota</taxon>
        <taxon>Actinomycetes</taxon>
        <taxon>Bifidobacteriales</taxon>
        <taxon>Bifidobacteriaceae</taxon>
        <taxon>Bifidobacterium</taxon>
    </lineage>
</organism>
<feature type="compositionally biased region" description="Polar residues" evidence="1">
    <location>
        <begin position="695"/>
        <end position="718"/>
    </location>
</feature>
<feature type="region of interest" description="Disordered" evidence="1">
    <location>
        <begin position="923"/>
        <end position="942"/>
    </location>
</feature>
<feature type="region of interest" description="Disordered" evidence="1">
    <location>
        <begin position="1187"/>
        <end position="1207"/>
    </location>
</feature>
<feature type="compositionally biased region" description="Basic and acidic residues" evidence="1">
    <location>
        <begin position="756"/>
        <end position="767"/>
    </location>
</feature>
<feature type="compositionally biased region" description="Low complexity" evidence="1">
    <location>
        <begin position="842"/>
        <end position="854"/>
    </location>
</feature>
<feature type="compositionally biased region" description="Basic and acidic residues" evidence="1">
    <location>
        <begin position="279"/>
        <end position="288"/>
    </location>
</feature>
<feature type="compositionally biased region" description="Low complexity" evidence="1">
    <location>
        <begin position="45"/>
        <end position="64"/>
    </location>
</feature>
<feature type="compositionally biased region" description="Acidic residues" evidence="1">
    <location>
        <begin position="494"/>
        <end position="503"/>
    </location>
</feature>
<gene>
    <name evidence="4" type="ORF">EMO89_10250</name>
</gene>
<proteinExistence type="predicted"/>
<dbReference type="OrthoDB" id="5181884at2"/>
<feature type="domain" description="Zinc-ribbon" evidence="3">
    <location>
        <begin position="18"/>
        <end position="39"/>
    </location>
</feature>
<feature type="compositionally biased region" description="Basic and acidic residues" evidence="1">
    <location>
        <begin position="219"/>
        <end position="238"/>
    </location>
</feature>
<comment type="caution">
    <text evidence="4">The sequence shown here is derived from an EMBL/GenBank/DDBJ whole genome shotgun (WGS) entry which is preliminary data.</text>
</comment>
<evidence type="ECO:0000259" key="3">
    <source>
        <dbReference type="Pfam" id="PF13240"/>
    </source>
</evidence>
<accession>A0A5M9ZJV4</accession>
<evidence type="ECO:0000313" key="4">
    <source>
        <dbReference type="EMBL" id="KAA8827613.1"/>
    </source>
</evidence>
<feature type="transmembrane region" description="Helical" evidence="2">
    <location>
        <begin position="869"/>
        <end position="892"/>
    </location>
</feature>
<keyword evidence="2" id="KW-0812">Transmembrane</keyword>
<feature type="compositionally biased region" description="Low complexity" evidence="1">
    <location>
        <begin position="311"/>
        <end position="320"/>
    </location>
</feature>
<feature type="region of interest" description="Disordered" evidence="1">
    <location>
        <begin position="45"/>
        <end position="258"/>
    </location>
</feature>
<feature type="region of interest" description="Disordered" evidence="1">
    <location>
        <begin position="614"/>
        <end position="788"/>
    </location>
</feature>
<dbReference type="AlphaFoldDB" id="A0A5M9ZJV4"/>
<feature type="region of interest" description="Disordered" evidence="1">
    <location>
        <begin position="1"/>
        <end position="24"/>
    </location>
</feature>
<feature type="compositionally biased region" description="Basic and acidic residues" evidence="1">
    <location>
        <begin position="462"/>
        <end position="484"/>
    </location>
</feature>
<dbReference type="Pfam" id="PF13240">
    <property type="entry name" value="Zn_Ribbon_1"/>
    <property type="match status" value="1"/>
</dbReference>
<keyword evidence="2" id="KW-0472">Membrane</keyword>
<evidence type="ECO:0000313" key="5">
    <source>
        <dbReference type="Proteomes" id="UP000412028"/>
    </source>
</evidence>
<feature type="compositionally biased region" description="Low complexity" evidence="1">
    <location>
        <begin position="133"/>
        <end position="144"/>
    </location>
</feature>
<dbReference type="Proteomes" id="UP000412028">
    <property type="component" value="Unassembled WGS sequence"/>
</dbReference>
<reference evidence="4 5" key="1">
    <citation type="journal article" date="2019" name="Syst. Appl. Microbiol.">
        <title>Characterization of Bifidobacterium species in feaces of the Egyptian fruit bat: Description of B. vespertilionis sp. nov. and B. rousetti sp. nov.</title>
        <authorList>
            <person name="Modesto M."/>
            <person name="Satti M."/>
            <person name="Watanabe K."/>
            <person name="Puglisi E."/>
            <person name="Morelli L."/>
            <person name="Huang C.-H."/>
            <person name="Liou J.-S."/>
            <person name="Miyashita M."/>
            <person name="Tamura T."/>
            <person name="Saito S."/>
            <person name="Mori K."/>
            <person name="Huang L."/>
            <person name="Sciavilla P."/>
            <person name="Sandri C."/>
            <person name="Spiezio C."/>
            <person name="Vitali F."/>
            <person name="Cavalieri D."/>
            <person name="Perpetuini G."/>
            <person name="Tofalo R."/>
            <person name="Bonetti A."/>
            <person name="Arita M."/>
            <person name="Mattarelli P."/>
        </authorList>
    </citation>
    <scope>NUCLEOTIDE SEQUENCE [LARGE SCALE GENOMIC DNA]</scope>
    <source>
        <strain evidence="4 5">RST7</strain>
    </source>
</reference>
<feature type="region of interest" description="Disordered" evidence="1">
    <location>
        <begin position="274"/>
        <end position="582"/>
    </location>
</feature>
<evidence type="ECO:0000256" key="1">
    <source>
        <dbReference type="SAM" id="MobiDB-lite"/>
    </source>
</evidence>
<dbReference type="InterPro" id="IPR026870">
    <property type="entry name" value="Zinc_ribbon_dom"/>
</dbReference>
<feature type="compositionally biased region" description="Polar residues" evidence="1">
    <location>
        <begin position="338"/>
        <end position="348"/>
    </location>
</feature>
<keyword evidence="2" id="KW-1133">Transmembrane helix</keyword>
<feature type="compositionally biased region" description="Low complexity" evidence="1">
    <location>
        <begin position="559"/>
        <end position="574"/>
    </location>
</feature>
<feature type="compositionally biased region" description="Acidic residues" evidence="1">
    <location>
        <begin position="415"/>
        <end position="427"/>
    </location>
</feature>
<sequence length="1207" mass="124971">MTRGKGVRSMSETGKAQFCPKCGTPRMEGANFCPKCGHRFADASVTLPPVDDTTTPEAPTTVEPQTVRETQAARETPTVHEAQAAHDTRSAAPIPPVAPEANTPTPDPVPLPTMRATQRPLAAPAQMPPSFVPQTQAEPAQPEPQENDFGETEILPPQQFGMAQAGAARPGSVRPGTVQDGVAQPISIRSERVEQDGQSAGQPRIAQETSDIAPWGVTAEEREAAHEAAQEAAREAAREAVPGAQTEHGRHTPYIAAQPVYDVQPLESLVARTEAITAAREEERAREDAEAETPSGQAIQEPNGDENLISAEAARAPLANRNREAAAADAEPVESAQPADSATTNASPNDDDTNDAGEATTAFDPLAALAEEEAQEAEQAAAVQNDAESHAAGDEQAPQPTQQPVSFAPMPSQFDIDDDTVLSEPEIDDRTVVSDVASGAVPSATSDAAPAPTPAPVSVSVSDDKADTPERPSNIDEDPTRAVEETTAFNPLEWFDDDQEELEQPEKPETSDEETTAIPPAAVPTTTALPTSATPTSAVPAPIPPTTALPQHDDHATGQQSSQSEEPSSSEEQPTQAIPANQLKPLLAGAAAAAGTAAAGVVAQQASAAETIPKTTAIPLPDAAQNLPNNDLSNEKTLENPAEETVVIGPSKAAPEPAADSTAILDNPATAANEPADQQPVQPQAIQPTGRVARSATSSIAQPESDPSQPTVQSSTRPSILAPTGSAQAKPESALDELAQFAVPDDEDDDLFPMSDRSDRAGGDRSADAAAETAIYQPQGGTAPASFAPGAGTYQYGGQQYQQYGQPNQPGTYPAYAGYGNANAAGGPGVGAGVPGLPTPNGPNGTQGPAGQNPSNAPKPKPKRKGRRVAAIAAAVVCVIAIAAGGGGYFWWMNQQHQTALSACTNAQSEFDKSATTLSSSITKGKQAASGTQYDEVNDQNDLTGLSNLVNTTTDDGSSESCNADRTTAELNSSADKFKALAKTNLTLASKIDNAVTTLKSSKANKSLADAKSALESTLSKAKELMTSATGNVTDESTLTALQQAISDANTLLQSLTTDSDTSKITASSLNKAAETLETAMDKVNASVKAKQAADDKARCQNIAGNYGMWQGSMQLTVNSDCSISMQDAGTPSGSSGAYSYTTNSYKENGDGTITWTLSNNETMTYYPSGTQSPSIKKFVDALGNGETDPTVNMPKIETGDGSAYVG</sequence>
<feature type="region of interest" description="Disordered" evidence="1">
    <location>
        <begin position="830"/>
        <end position="866"/>
    </location>
</feature>
<feature type="compositionally biased region" description="Low complexity" evidence="1">
    <location>
        <begin position="440"/>
        <end position="461"/>
    </location>
</feature>
<dbReference type="EMBL" id="RZUI01000017">
    <property type="protein sequence ID" value="KAA8827613.1"/>
    <property type="molecule type" value="Genomic_DNA"/>
</dbReference>